<dbReference type="Pfam" id="PF14361">
    <property type="entry name" value="RsbRD_N"/>
    <property type="match status" value="1"/>
</dbReference>
<accession>A0A9X2VTD5</accession>
<dbReference type="Gene3D" id="1.10.10.2840">
    <property type="entry name" value="PucR C-terminal helix-turn-helix domain"/>
    <property type="match status" value="1"/>
</dbReference>
<evidence type="ECO:0000313" key="4">
    <source>
        <dbReference type="Proteomes" id="UP001141259"/>
    </source>
</evidence>
<feature type="domain" description="PucR C-terminal helix-turn-helix" evidence="1">
    <location>
        <begin position="319"/>
        <end position="376"/>
    </location>
</feature>
<proteinExistence type="predicted"/>
<dbReference type="EMBL" id="JANYMP010000021">
    <property type="protein sequence ID" value="MCS7481977.1"/>
    <property type="molecule type" value="Genomic_DNA"/>
</dbReference>
<evidence type="ECO:0000259" key="1">
    <source>
        <dbReference type="Pfam" id="PF13556"/>
    </source>
</evidence>
<dbReference type="Proteomes" id="UP001141259">
    <property type="component" value="Unassembled WGS sequence"/>
</dbReference>
<comment type="caution">
    <text evidence="3">The sequence shown here is derived from an EMBL/GenBank/DDBJ whole genome shotgun (WGS) entry which is preliminary data.</text>
</comment>
<keyword evidence="4" id="KW-1185">Reference proteome</keyword>
<evidence type="ECO:0000259" key="2">
    <source>
        <dbReference type="Pfam" id="PF14361"/>
    </source>
</evidence>
<dbReference type="PANTHER" id="PTHR33744:SF1">
    <property type="entry name" value="DNA-BINDING TRANSCRIPTIONAL ACTIVATOR ADER"/>
    <property type="match status" value="1"/>
</dbReference>
<sequence length="397" mass="43292">MAAEIARFALDSLANVDDLAAELALRVVDEEEDLAVGVLIPVEEVRRSCREVLADLYRYLAGLAPLDGQAVRALGRRRAEQGVPLSAVLHTFRIGGQFVWEHLVSWVESTDRDTANTVFAQAGALWVVLDEHSAELRGAYGEADAARTRLLRSERNERLDVLFGVTGAEVGRRWEAADALRLPRQGRFLVAVLDRAPRRECEAELTRRGITSAWRVSPEERIALLSLGKRHDLTDALSGVEGARTGVSPLFEEVGDAALALHRARIAAGSLPFGEAGVRHYGADPVATLVSSDSGTAQDLAHRVLGRVLALPVQEADVLLATAREWFAAGGSTDQAASALFCHRNTVRYRLRRLEELTSFRLTDPRGAAQLYLALETARQWGMGRSAAADGGEHRQQ</sequence>
<gene>
    <name evidence="3" type="ORF">NZH93_34430</name>
</gene>
<dbReference type="PANTHER" id="PTHR33744">
    <property type="entry name" value="CARBOHYDRATE DIACID REGULATOR"/>
    <property type="match status" value="1"/>
</dbReference>
<dbReference type="RefSeq" id="WP_259627462.1">
    <property type="nucleotide sequence ID" value="NZ_JANYMP010000021.1"/>
</dbReference>
<organism evidence="3 4">
    <name type="scientific">Umezawaea endophytica</name>
    <dbReference type="NCBI Taxonomy" id="1654476"/>
    <lineage>
        <taxon>Bacteria</taxon>
        <taxon>Bacillati</taxon>
        <taxon>Actinomycetota</taxon>
        <taxon>Actinomycetes</taxon>
        <taxon>Pseudonocardiales</taxon>
        <taxon>Pseudonocardiaceae</taxon>
        <taxon>Umezawaea</taxon>
    </lineage>
</organism>
<evidence type="ECO:0000313" key="3">
    <source>
        <dbReference type="EMBL" id="MCS7481977.1"/>
    </source>
</evidence>
<name>A0A9X2VTD5_9PSEU</name>
<dbReference type="Pfam" id="PF13556">
    <property type="entry name" value="HTH_30"/>
    <property type="match status" value="1"/>
</dbReference>
<dbReference type="InterPro" id="IPR051448">
    <property type="entry name" value="CdaR-like_regulators"/>
</dbReference>
<protein>
    <submittedName>
        <fullName evidence="3">Helix-turn-helix domain-containing protein</fullName>
    </submittedName>
</protein>
<feature type="domain" description="RsbT co-antagonist protein RsbRD N-terminal" evidence="2">
    <location>
        <begin position="17"/>
        <end position="155"/>
    </location>
</feature>
<dbReference type="InterPro" id="IPR025736">
    <property type="entry name" value="PucR_C-HTH_dom"/>
</dbReference>
<reference evidence="3" key="1">
    <citation type="submission" date="2022-08" db="EMBL/GenBank/DDBJ databases">
        <authorList>
            <person name="Tistechok S."/>
            <person name="Samborskyy M."/>
            <person name="Roman I."/>
        </authorList>
    </citation>
    <scope>NUCLEOTIDE SEQUENCE</scope>
    <source>
        <strain evidence="3">DSM 103496</strain>
    </source>
</reference>
<dbReference type="InterPro" id="IPR042070">
    <property type="entry name" value="PucR_C-HTH_sf"/>
</dbReference>
<dbReference type="AlphaFoldDB" id="A0A9X2VTD5"/>
<dbReference type="InterPro" id="IPR025751">
    <property type="entry name" value="RsbRD_N_dom"/>
</dbReference>